<name>A0A645GE84_9ZZZZ</name>
<reference evidence="1" key="1">
    <citation type="submission" date="2019-08" db="EMBL/GenBank/DDBJ databases">
        <authorList>
            <person name="Kucharzyk K."/>
            <person name="Murdoch R.W."/>
            <person name="Higgins S."/>
            <person name="Loffler F."/>
        </authorList>
    </citation>
    <scope>NUCLEOTIDE SEQUENCE</scope>
</reference>
<sequence length="141" mass="15368">MSNIGINPLYTTGDYSLSTSNVKNDTLNLPGSGIYHIDISLIPSFVYASPPPSFGSSYQILLNVVDEANSIITSLVYEGIIPNDADTSAAEVLLSKAFIYNTKSTNPGVKIILSQFNYAYAFENQLAIESLILVVQKWQKP</sequence>
<dbReference type="AlphaFoldDB" id="A0A645GE84"/>
<proteinExistence type="predicted"/>
<dbReference type="EMBL" id="VSSQ01073143">
    <property type="protein sequence ID" value="MPN24322.1"/>
    <property type="molecule type" value="Genomic_DNA"/>
</dbReference>
<protein>
    <submittedName>
        <fullName evidence="1">Uncharacterized protein</fullName>
    </submittedName>
</protein>
<organism evidence="1">
    <name type="scientific">bioreactor metagenome</name>
    <dbReference type="NCBI Taxonomy" id="1076179"/>
    <lineage>
        <taxon>unclassified sequences</taxon>
        <taxon>metagenomes</taxon>
        <taxon>ecological metagenomes</taxon>
    </lineage>
</organism>
<accession>A0A645GE84</accession>
<comment type="caution">
    <text evidence="1">The sequence shown here is derived from an EMBL/GenBank/DDBJ whole genome shotgun (WGS) entry which is preliminary data.</text>
</comment>
<gene>
    <name evidence="1" type="ORF">SDC9_171719</name>
</gene>
<evidence type="ECO:0000313" key="1">
    <source>
        <dbReference type="EMBL" id="MPN24322.1"/>
    </source>
</evidence>